<sequence length="506" mass="58908">MYIEEEKKIVRNRILCKSVNELSVKRYSSSCVSRDYINKIHNYFSMDDETKEFKESEKIRVEDLNSWQKMFDSITGHKRADELLVCYLSGPSPKNDFDELISLGVLPQNIYAFENNNEVYLKAISECGDYNFSSPKVIKYSIEQFFKDTPKKFDIVYLDSCGSVPSKKHSLRSFASLCKFHRLNTPGIVITNFASPKGGGNKLMVEGYLDMMALYLFCKQRNHNNLIVDNNNELFSNEFFRLKEEIEMNFDHYYGEFITHLLMDISSVIIPAQRFTSSAYLRSVSKEKMKKISKIKLADVNNEKNGSIYKFFLLAKYIEENEVFSKETQKLIKSLLSECKGFDSEGGYEILDSLNYIRNMREATMDFNTSFKSQIDYFSDAENIYQFLDKPSSKLFTDLVINQIGFPLHPVVEKIDRFCYKAKETKMYTDVLVLDECRYIYEWLPMIDQTAKAFSNKSIQYIFRYCLDGLIKNRLSYNSDYFFGCSVISSGIQGFGNKILSKRIGF</sequence>
<reference evidence="1" key="1">
    <citation type="submission" date="2017-05" db="EMBL/GenBank/DDBJ databases">
        <authorList>
            <consortium name="The Broad Institute Genomics Platform"/>
            <consortium name="The Broad Institute Genomic Center for Infectious Diseases"/>
            <person name="Earl A."/>
            <person name="Manson A."/>
            <person name="Schwartman J."/>
            <person name="Gilmore M."/>
            <person name="Abouelleil A."/>
            <person name="Cao P."/>
            <person name="Chapman S."/>
            <person name="Cusick C."/>
            <person name="Shea T."/>
            <person name="Young S."/>
            <person name="Neafsey D."/>
            <person name="Nusbaum C."/>
            <person name="Birren B."/>
        </authorList>
    </citation>
    <scope>NUCLEOTIDE SEQUENCE</scope>
    <source>
        <strain evidence="1">9E7_DIV0242</strain>
    </source>
</reference>
<proteinExistence type="predicted"/>
<accession>A0AAQ3Y2G7</accession>
<name>A0AAQ3Y2G7_9ENTE</name>
<protein>
    <submittedName>
        <fullName evidence="1">Uncharacterized protein</fullName>
    </submittedName>
</protein>
<gene>
    <name evidence="1" type="ORF">A5888_004110</name>
</gene>
<evidence type="ECO:0000313" key="1">
    <source>
        <dbReference type="EMBL" id="WYJ92337.1"/>
    </source>
</evidence>
<reference evidence="1" key="2">
    <citation type="submission" date="2024-03" db="EMBL/GenBank/DDBJ databases">
        <title>The Genome Sequence of Enterococcus sp. DIV0242b.</title>
        <authorList>
            <consortium name="The Broad Institute Genomics Platform"/>
            <consortium name="The Broad Institute Microbial Omics Core"/>
            <consortium name="The Broad Institute Genomic Center for Infectious Diseases"/>
            <person name="Earl A."/>
            <person name="Manson A."/>
            <person name="Gilmore M."/>
            <person name="Schwartman J."/>
            <person name="Shea T."/>
            <person name="Abouelleil A."/>
            <person name="Cao P."/>
            <person name="Chapman S."/>
            <person name="Cusick C."/>
            <person name="Young S."/>
            <person name="Neafsey D."/>
            <person name="Nusbaum C."/>
            <person name="Birren B."/>
        </authorList>
    </citation>
    <scope>NUCLEOTIDE SEQUENCE</scope>
    <source>
        <strain evidence="1">9E7_DIV0242</strain>
    </source>
</reference>
<dbReference type="EMBL" id="CP147247">
    <property type="protein sequence ID" value="WYJ92337.1"/>
    <property type="molecule type" value="Genomic_DNA"/>
</dbReference>
<evidence type="ECO:0000313" key="2">
    <source>
        <dbReference type="Proteomes" id="UP000195141"/>
    </source>
</evidence>
<dbReference type="AlphaFoldDB" id="A0AAQ3Y2G7"/>
<dbReference type="RefSeq" id="WP_339101818.1">
    <property type="nucleotide sequence ID" value="NZ_CP147247.1"/>
</dbReference>
<organism evidence="1 2">
    <name type="scientific">Candidatus Enterococcus clewellii</name>
    <dbReference type="NCBI Taxonomy" id="1834193"/>
    <lineage>
        <taxon>Bacteria</taxon>
        <taxon>Bacillati</taxon>
        <taxon>Bacillota</taxon>
        <taxon>Bacilli</taxon>
        <taxon>Lactobacillales</taxon>
        <taxon>Enterococcaceae</taxon>
        <taxon>Enterococcus</taxon>
    </lineage>
</organism>
<keyword evidence="2" id="KW-1185">Reference proteome</keyword>
<dbReference type="Proteomes" id="UP000195141">
    <property type="component" value="Chromosome"/>
</dbReference>